<keyword evidence="2" id="KW-1185">Reference proteome</keyword>
<proteinExistence type="predicted"/>
<dbReference type="InParanoid" id="A0A0C2X7I1"/>
<reference evidence="1 2" key="1">
    <citation type="submission" date="2014-04" db="EMBL/GenBank/DDBJ databases">
        <title>Evolutionary Origins and Diversification of the Mycorrhizal Mutualists.</title>
        <authorList>
            <consortium name="DOE Joint Genome Institute"/>
            <consortium name="Mycorrhizal Genomics Consortium"/>
            <person name="Kohler A."/>
            <person name="Kuo A."/>
            <person name="Nagy L.G."/>
            <person name="Floudas D."/>
            <person name="Copeland A."/>
            <person name="Barry K.W."/>
            <person name="Cichocki N."/>
            <person name="Veneault-Fourrey C."/>
            <person name="LaButti K."/>
            <person name="Lindquist E.A."/>
            <person name="Lipzen A."/>
            <person name="Lundell T."/>
            <person name="Morin E."/>
            <person name="Murat C."/>
            <person name="Riley R."/>
            <person name="Ohm R."/>
            <person name="Sun H."/>
            <person name="Tunlid A."/>
            <person name="Henrissat B."/>
            <person name="Grigoriev I.V."/>
            <person name="Hibbett D.S."/>
            <person name="Martin F."/>
        </authorList>
    </citation>
    <scope>NUCLEOTIDE SEQUENCE [LARGE SCALE GENOMIC DNA]</scope>
    <source>
        <strain evidence="1 2">Koide BX008</strain>
    </source>
</reference>
<dbReference type="AlphaFoldDB" id="A0A0C2X7I1"/>
<dbReference type="HOGENOM" id="CLU_3068143_0_0_1"/>
<protein>
    <submittedName>
        <fullName evidence="1">Uncharacterized protein</fullName>
    </submittedName>
</protein>
<accession>A0A0C2X7I1</accession>
<name>A0A0C2X7I1_AMAMK</name>
<organism evidence="1 2">
    <name type="scientific">Amanita muscaria (strain Koide BX008)</name>
    <dbReference type="NCBI Taxonomy" id="946122"/>
    <lineage>
        <taxon>Eukaryota</taxon>
        <taxon>Fungi</taxon>
        <taxon>Dikarya</taxon>
        <taxon>Basidiomycota</taxon>
        <taxon>Agaricomycotina</taxon>
        <taxon>Agaricomycetes</taxon>
        <taxon>Agaricomycetidae</taxon>
        <taxon>Agaricales</taxon>
        <taxon>Pluteineae</taxon>
        <taxon>Amanitaceae</taxon>
        <taxon>Amanita</taxon>
    </lineage>
</organism>
<dbReference type="Proteomes" id="UP000054549">
    <property type="component" value="Unassembled WGS sequence"/>
</dbReference>
<sequence>MDIVRLLIPLQCYSGARIQSLLTSVTSRRNAAACYESQILLLKPGMQASTMLH</sequence>
<dbReference type="EMBL" id="KN818247">
    <property type="protein sequence ID" value="KIL64708.1"/>
    <property type="molecule type" value="Genomic_DNA"/>
</dbReference>
<gene>
    <name evidence="1" type="ORF">M378DRAFT_162829</name>
</gene>
<evidence type="ECO:0000313" key="1">
    <source>
        <dbReference type="EMBL" id="KIL64708.1"/>
    </source>
</evidence>
<evidence type="ECO:0000313" key="2">
    <source>
        <dbReference type="Proteomes" id="UP000054549"/>
    </source>
</evidence>